<feature type="chain" id="PRO_5037485217" description="Lipoprotein" evidence="1">
    <location>
        <begin position="22"/>
        <end position="162"/>
    </location>
</feature>
<protein>
    <recommendedName>
        <fullName evidence="4">Lipoprotein</fullName>
    </recommendedName>
</protein>
<name>A0A920C9G3_9BACL</name>
<organism evidence="2 3">
    <name type="scientific">Paenibacillus albilobatus</name>
    <dbReference type="NCBI Taxonomy" id="2716884"/>
    <lineage>
        <taxon>Bacteria</taxon>
        <taxon>Bacillati</taxon>
        <taxon>Bacillota</taxon>
        <taxon>Bacilli</taxon>
        <taxon>Bacillales</taxon>
        <taxon>Paenibacillaceae</taxon>
        <taxon>Paenibacillus</taxon>
    </lineage>
</organism>
<dbReference type="RefSeq" id="WP_160042204.1">
    <property type="nucleotide sequence ID" value="NZ_BORQ01000001.1"/>
</dbReference>
<evidence type="ECO:0000313" key="2">
    <source>
        <dbReference type="EMBL" id="GIO29184.1"/>
    </source>
</evidence>
<dbReference type="EMBL" id="BORQ01000001">
    <property type="protein sequence ID" value="GIO29184.1"/>
    <property type="molecule type" value="Genomic_DNA"/>
</dbReference>
<dbReference type="AlphaFoldDB" id="A0A920C9G3"/>
<comment type="caution">
    <text evidence="2">The sequence shown here is derived from an EMBL/GenBank/DDBJ whole genome shotgun (WGS) entry which is preliminary data.</text>
</comment>
<reference evidence="2" key="1">
    <citation type="submission" date="2021-03" db="EMBL/GenBank/DDBJ databases">
        <title>Antimicrobial resistance genes in bacteria isolated from Japanese honey, and their potential for conferring macrolide and lincosamide resistance in the American foulbrood pathogen Paenibacillus larvae.</title>
        <authorList>
            <person name="Okamoto M."/>
            <person name="Kumagai M."/>
            <person name="Kanamori H."/>
            <person name="Takamatsu D."/>
        </authorList>
    </citation>
    <scope>NUCLEOTIDE SEQUENCE</scope>
    <source>
        <strain evidence="2">J2TS6</strain>
    </source>
</reference>
<sequence length="162" mass="18065">MIKLSITFLILLSLWGCSIHANNGGKTTVRELTGGQPPKASIQIGDKLHDTKLGTYCWSSKNTSTCVDTPGPAELLKNKKPVSVSPGEEIKFVMDNEPLPNKIHLEQLSEGKYTEIAVIDNTFRAPTQKGIYYFSYGVWWMDDKREHVALGDAFYVFALEVI</sequence>
<evidence type="ECO:0000256" key="1">
    <source>
        <dbReference type="SAM" id="SignalP"/>
    </source>
</evidence>
<keyword evidence="3" id="KW-1185">Reference proteome</keyword>
<evidence type="ECO:0008006" key="4">
    <source>
        <dbReference type="Google" id="ProtNLM"/>
    </source>
</evidence>
<gene>
    <name evidence="2" type="ORF">J2TS6_03250</name>
</gene>
<accession>A0A920C9G3</accession>
<dbReference type="Proteomes" id="UP000679779">
    <property type="component" value="Unassembled WGS sequence"/>
</dbReference>
<keyword evidence="1" id="KW-0732">Signal</keyword>
<feature type="signal peptide" evidence="1">
    <location>
        <begin position="1"/>
        <end position="21"/>
    </location>
</feature>
<evidence type="ECO:0000313" key="3">
    <source>
        <dbReference type="Proteomes" id="UP000679779"/>
    </source>
</evidence>
<proteinExistence type="predicted"/>